<accession>A0ABQ5ZQY6</accession>
<keyword evidence="2" id="KW-0238">DNA-binding</keyword>
<dbReference type="EMBL" id="BSOP01000047">
    <property type="protein sequence ID" value="GLR54166.1"/>
    <property type="molecule type" value="Genomic_DNA"/>
</dbReference>
<name>A0ABQ5ZQY6_9HYPH</name>
<evidence type="ECO:0008006" key="9">
    <source>
        <dbReference type="Google" id="ProtNLM"/>
    </source>
</evidence>
<organism evidence="7 8">
    <name type="scientific">Shinella yambaruensis</name>
    <dbReference type="NCBI Taxonomy" id="415996"/>
    <lineage>
        <taxon>Bacteria</taxon>
        <taxon>Pseudomonadati</taxon>
        <taxon>Pseudomonadota</taxon>
        <taxon>Alphaproteobacteria</taxon>
        <taxon>Hyphomicrobiales</taxon>
        <taxon>Rhizobiaceae</taxon>
        <taxon>Shinella</taxon>
    </lineage>
</organism>
<dbReference type="InterPro" id="IPR004111">
    <property type="entry name" value="Repressor_TetR_C"/>
</dbReference>
<protein>
    <recommendedName>
        <fullName evidence="9">TetR family transcriptional regulator</fullName>
    </recommendedName>
</protein>
<feature type="compositionally biased region" description="Basic residues" evidence="4">
    <location>
        <begin position="1"/>
        <end position="10"/>
    </location>
</feature>
<dbReference type="InterPro" id="IPR009057">
    <property type="entry name" value="Homeodomain-like_sf"/>
</dbReference>
<dbReference type="InterPro" id="IPR001647">
    <property type="entry name" value="HTH_TetR"/>
</dbReference>
<evidence type="ECO:0000256" key="4">
    <source>
        <dbReference type="SAM" id="MobiDB-lite"/>
    </source>
</evidence>
<evidence type="ECO:0000313" key="8">
    <source>
        <dbReference type="Proteomes" id="UP001156702"/>
    </source>
</evidence>
<dbReference type="InterPro" id="IPR036271">
    <property type="entry name" value="Tet_transcr_reg_TetR-rel_C_sf"/>
</dbReference>
<evidence type="ECO:0000256" key="3">
    <source>
        <dbReference type="ARBA" id="ARBA00023163"/>
    </source>
</evidence>
<evidence type="ECO:0000259" key="5">
    <source>
        <dbReference type="Pfam" id="PF00440"/>
    </source>
</evidence>
<feature type="domain" description="Tetracycline repressor TetR C-terminal" evidence="6">
    <location>
        <begin position="86"/>
        <end position="174"/>
    </location>
</feature>
<evidence type="ECO:0000259" key="6">
    <source>
        <dbReference type="Pfam" id="PF02909"/>
    </source>
</evidence>
<comment type="caution">
    <text evidence="7">The sequence shown here is derived from an EMBL/GenBank/DDBJ whole genome shotgun (WGS) entry which is preliminary data.</text>
</comment>
<dbReference type="RefSeq" id="WP_245081963.1">
    <property type="nucleotide sequence ID" value="NZ_BSOP01000047.1"/>
</dbReference>
<gene>
    <name evidence="7" type="ORF">GCM10007923_53830</name>
</gene>
<dbReference type="Pfam" id="PF02909">
    <property type="entry name" value="TetR_C_1"/>
    <property type="match status" value="1"/>
</dbReference>
<dbReference type="Pfam" id="PF00440">
    <property type="entry name" value="TetR_N"/>
    <property type="match status" value="1"/>
</dbReference>
<sequence length="238" mass="25732">MSTTGRKRAPRGGVEGEARPGRPALISREAIAVAALDIGLDGATLVRIAARLGVDHSSLYRHARSRDDILLAAADLAIGRLDWRSETEDWQDYLRTMAEAVWDLYETHPGLAQVLGRLGNTPQSGIEAFAEAVRRLEALGFSTSDAALVVDMIIDMTTESVSAWQSLQQPREEGDTLGEKVAGAWSEAGRIDASIATALNTMAEVLRSHPRQWWRRKLEVILAGAATLRPPDAQGGNG</sequence>
<evidence type="ECO:0000256" key="2">
    <source>
        <dbReference type="ARBA" id="ARBA00023125"/>
    </source>
</evidence>
<reference evidence="8" key="1">
    <citation type="journal article" date="2019" name="Int. J. Syst. Evol. Microbiol.">
        <title>The Global Catalogue of Microorganisms (GCM) 10K type strain sequencing project: providing services to taxonomists for standard genome sequencing and annotation.</title>
        <authorList>
            <consortium name="The Broad Institute Genomics Platform"/>
            <consortium name="The Broad Institute Genome Sequencing Center for Infectious Disease"/>
            <person name="Wu L."/>
            <person name="Ma J."/>
        </authorList>
    </citation>
    <scope>NUCLEOTIDE SEQUENCE [LARGE SCALE GENOMIC DNA]</scope>
    <source>
        <strain evidence="8">NBRC 102122</strain>
    </source>
</reference>
<proteinExistence type="predicted"/>
<dbReference type="SUPFAM" id="SSF48498">
    <property type="entry name" value="Tetracyclin repressor-like, C-terminal domain"/>
    <property type="match status" value="1"/>
</dbReference>
<feature type="region of interest" description="Disordered" evidence="4">
    <location>
        <begin position="1"/>
        <end position="20"/>
    </location>
</feature>
<evidence type="ECO:0000313" key="7">
    <source>
        <dbReference type="EMBL" id="GLR54166.1"/>
    </source>
</evidence>
<dbReference type="Proteomes" id="UP001156702">
    <property type="component" value="Unassembled WGS sequence"/>
</dbReference>
<keyword evidence="8" id="KW-1185">Reference proteome</keyword>
<dbReference type="SUPFAM" id="SSF46689">
    <property type="entry name" value="Homeodomain-like"/>
    <property type="match status" value="1"/>
</dbReference>
<dbReference type="Gene3D" id="1.10.357.10">
    <property type="entry name" value="Tetracycline Repressor, domain 2"/>
    <property type="match status" value="1"/>
</dbReference>
<feature type="domain" description="HTH tetR-type" evidence="5">
    <location>
        <begin position="39"/>
        <end position="73"/>
    </location>
</feature>
<keyword evidence="1" id="KW-0805">Transcription regulation</keyword>
<evidence type="ECO:0000256" key="1">
    <source>
        <dbReference type="ARBA" id="ARBA00023015"/>
    </source>
</evidence>
<keyword evidence="3" id="KW-0804">Transcription</keyword>